<evidence type="ECO:0000313" key="1">
    <source>
        <dbReference type="EMBL" id="QHT88514.1"/>
    </source>
</evidence>
<protein>
    <submittedName>
        <fullName evidence="1">Uncharacterized protein</fullName>
    </submittedName>
</protein>
<reference evidence="1" key="1">
    <citation type="journal article" date="2020" name="Nature">
        <title>Giant virus diversity and host interactions through global metagenomics.</title>
        <authorList>
            <person name="Schulz F."/>
            <person name="Roux S."/>
            <person name="Paez-Espino D."/>
            <person name="Jungbluth S."/>
            <person name="Walsh D.A."/>
            <person name="Denef V.J."/>
            <person name="McMahon K.D."/>
            <person name="Konstantinidis K.T."/>
            <person name="Eloe-Fadrosh E.A."/>
            <person name="Kyrpides N.C."/>
            <person name="Woyke T."/>
        </authorList>
    </citation>
    <scope>NUCLEOTIDE SEQUENCE</scope>
    <source>
        <strain evidence="1">GVMAG-M-3300023184-51</strain>
    </source>
</reference>
<name>A0A6C0I6I9_9ZZZZ</name>
<proteinExistence type="predicted"/>
<organism evidence="1">
    <name type="scientific">viral metagenome</name>
    <dbReference type="NCBI Taxonomy" id="1070528"/>
    <lineage>
        <taxon>unclassified sequences</taxon>
        <taxon>metagenomes</taxon>
        <taxon>organismal metagenomes</taxon>
    </lineage>
</organism>
<dbReference type="EMBL" id="MN740118">
    <property type="protein sequence ID" value="QHT88514.1"/>
    <property type="molecule type" value="Genomic_DNA"/>
</dbReference>
<sequence length="39" mass="4772">MIYFYIDFMLLGFFASPHNEKEKEDIIKPFKNKLKYKIA</sequence>
<accession>A0A6C0I6I9</accession>
<dbReference type="AlphaFoldDB" id="A0A6C0I6I9"/>